<evidence type="ECO:0000313" key="2">
    <source>
        <dbReference type="Proteomes" id="UP000006073"/>
    </source>
</evidence>
<sequence>MKSLSECPHSLSPANTRFILGEKLMLAFDFSNLFSRDK</sequence>
<protein>
    <submittedName>
        <fullName evidence="1">Uncharacterized protein</fullName>
    </submittedName>
</protein>
<dbReference type="Proteomes" id="UP000006073">
    <property type="component" value="Unassembled WGS sequence"/>
</dbReference>
<accession>S2DG02</accession>
<name>S2DG02_INDAL</name>
<comment type="caution">
    <text evidence="1">The sequence shown here is derived from an EMBL/GenBank/DDBJ whole genome shotgun (WGS) entry which is preliminary data.</text>
</comment>
<organism evidence="1 2">
    <name type="scientific">Indibacter alkaliphilus (strain CCUG 57479 / KCTC 22604 / LW1)</name>
    <dbReference type="NCBI Taxonomy" id="1189612"/>
    <lineage>
        <taxon>Bacteria</taxon>
        <taxon>Pseudomonadati</taxon>
        <taxon>Bacteroidota</taxon>
        <taxon>Cytophagia</taxon>
        <taxon>Cytophagales</taxon>
        <taxon>Cyclobacteriaceae</taxon>
    </lineage>
</organism>
<dbReference type="EMBL" id="ALWO02000025">
    <property type="protein sequence ID" value="EOZ98027.1"/>
    <property type="molecule type" value="Genomic_DNA"/>
</dbReference>
<gene>
    <name evidence="1" type="ORF">A33Q_1534</name>
</gene>
<reference evidence="1 2" key="1">
    <citation type="journal article" date="2013" name="Genome Announc.">
        <title>Draft Genome Sequence of Indibacter alkaliphilus Strain LW1T, Isolated from Lonar Lake, a Haloalkaline Lake in the Buldana District of Maharashtra, India.</title>
        <authorList>
            <person name="Singh A."/>
            <person name="Kumar Jangir P."/>
            <person name="Sharma R."/>
            <person name="Singh A."/>
            <person name="Kumar Pinnaka A."/>
            <person name="Shivaji S."/>
        </authorList>
    </citation>
    <scope>NUCLEOTIDE SEQUENCE [LARGE SCALE GENOMIC DNA]</scope>
    <source>
        <strain evidence="2">CCUG 57479 / KCTC 22604 / LW1</strain>
    </source>
</reference>
<dbReference type="STRING" id="1189612.A33Q_1534"/>
<evidence type="ECO:0000313" key="1">
    <source>
        <dbReference type="EMBL" id="EOZ98027.1"/>
    </source>
</evidence>
<dbReference type="AlphaFoldDB" id="S2DG02"/>
<proteinExistence type="predicted"/>
<keyword evidence="2" id="KW-1185">Reference proteome</keyword>